<evidence type="ECO:0000256" key="3">
    <source>
        <dbReference type="ARBA" id="ARBA00022833"/>
    </source>
</evidence>
<dbReference type="PANTHER" id="PTHR11239:SF12">
    <property type="entry name" value="DNA-DIRECTED RNA POLYMERASE III SUBUNIT RPC10"/>
    <property type="match status" value="1"/>
</dbReference>
<reference evidence="8" key="1">
    <citation type="submission" date="2023-03" db="EMBL/GenBank/DDBJ databases">
        <title>Massive genome expansion in bonnet fungi (Mycena s.s.) driven by repeated elements and novel gene families across ecological guilds.</title>
        <authorList>
            <consortium name="Lawrence Berkeley National Laboratory"/>
            <person name="Harder C.B."/>
            <person name="Miyauchi S."/>
            <person name="Viragh M."/>
            <person name="Kuo A."/>
            <person name="Thoen E."/>
            <person name="Andreopoulos B."/>
            <person name="Lu D."/>
            <person name="Skrede I."/>
            <person name="Drula E."/>
            <person name="Henrissat B."/>
            <person name="Morin E."/>
            <person name="Kohler A."/>
            <person name="Barry K."/>
            <person name="LaButti K."/>
            <person name="Morin E."/>
            <person name="Salamov A."/>
            <person name="Lipzen A."/>
            <person name="Mereny Z."/>
            <person name="Hegedus B."/>
            <person name="Baldrian P."/>
            <person name="Stursova M."/>
            <person name="Weitz H."/>
            <person name="Taylor A."/>
            <person name="Grigoriev I.V."/>
            <person name="Nagy L.G."/>
            <person name="Martin F."/>
            <person name="Kauserud H."/>
        </authorList>
    </citation>
    <scope>NUCLEOTIDE SEQUENCE</scope>
    <source>
        <strain evidence="8">9284</strain>
    </source>
</reference>
<keyword evidence="9" id="KW-1185">Reference proteome</keyword>
<dbReference type="PROSITE" id="PS51133">
    <property type="entry name" value="ZF_TFIIS_2"/>
    <property type="match status" value="1"/>
</dbReference>
<accession>A0AAD7BF86</accession>
<keyword evidence="3 5" id="KW-0862">Zinc</keyword>
<dbReference type="GO" id="GO:0003899">
    <property type="term" value="F:DNA-directed RNA polymerase activity"/>
    <property type="evidence" value="ECO:0007669"/>
    <property type="project" value="InterPro"/>
</dbReference>
<comment type="function">
    <text evidence="4">DNA-dependent RNA polymerase catalyzes the transcription of DNA into RNA using the four ribonucleoside triphosphates as substrates.</text>
</comment>
<proteinExistence type="inferred from homology"/>
<feature type="domain" description="TFIIS-type" evidence="7">
    <location>
        <begin position="63"/>
        <end position="106"/>
    </location>
</feature>
<dbReference type="InterPro" id="IPR001222">
    <property type="entry name" value="Znf_TFIIS"/>
</dbReference>
<comment type="similarity">
    <text evidence="4">Belongs to the archaeal rpoM/eukaryotic RPA12/RPB9/RPC11 RNA polymerase family.</text>
</comment>
<keyword evidence="1 5" id="KW-0479">Metal-binding</keyword>
<dbReference type="SMART" id="SM00440">
    <property type="entry name" value="ZnF_C2C2"/>
    <property type="match status" value="1"/>
</dbReference>
<name>A0AAD7BF86_9AGAR</name>
<feature type="binding site" evidence="5">
    <location>
        <position position="4"/>
    </location>
    <ligand>
        <name>Zn(2+)</name>
        <dbReference type="ChEBI" id="CHEBI:29105"/>
        <label>1</label>
    </ligand>
</feature>
<feature type="binding site" evidence="5">
    <location>
        <position position="22"/>
    </location>
    <ligand>
        <name>Zn(2+)</name>
        <dbReference type="ChEBI" id="CHEBI:29105"/>
        <label>1</label>
    </ligand>
</feature>
<evidence type="ECO:0000259" key="7">
    <source>
        <dbReference type="PROSITE" id="PS51133"/>
    </source>
</evidence>
<evidence type="ECO:0000256" key="2">
    <source>
        <dbReference type="ARBA" id="ARBA00022771"/>
    </source>
</evidence>
<dbReference type="Gene3D" id="2.20.25.10">
    <property type="match status" value="1"/>
</dbReference>
<comment type="subcellular location">
    <subcellularLocation>
        <location evidence="4">Nucleus</location>
    </subcellularLocation>
</comment>
<evidence type="ECO:0000313" key="9">
    <source>
        <dbReference type="Proteomes" id="UP001221142"/>
    </source>
</evidence>
<dbReference type="AlphaFoldDB" id="A0AAD7BF86"/>
<gene>
    <name evidence="8" type="ORF">FB45DRAFT_1033372</name>
</gene>
<dbReference type="EMBL" id="JARKIF010000018">
    <property type="protein sequence ID" value="KAJ7619520.1"/>
    <property type="molecule type" value="Genomic_DNA"/>
</dbReference>
<dbReference type="InterPro" id="IPR012164">
    <property type="entry name" value="Rpa12/Rpb9/Rpc10/TFS"/>
</dbReference>
<dbReference type="GO" id="GO:0006386">
    <property type="term" value="P:termination of RNA polymerase III transcription"/>
    <property type="evidence" value="ECO:0007669"/>
    <property type="project" value="TreeGrafter"/>
</dbReference>
<evidence type="ECO:0000256" key="1">
    <source>
        <dbReference type="ARBA" id="ARBA00022723"/>
    </source>
</evidence>
<keyword evidence="4" id="KW-0804">Transcription</keyword>
<dbReference type="PANTHER" id="PTHR11239">
    <property type="entry name" value="DNA-DIRECTED RNA POLYMERASE"/>
    <property type="match status" value="1"/>
</dbReference>
<dbReference type="Proteomes" id="UP001221142">
    <property type="component" value="Unassembled WGS sequence"/>
</dbReference>
<evidence type="ECO:0000256" key="5">
    <source>
        <dbReference type="PIRSR" id="PIRSR005586-1"/>
    </source>
</evidence>
<keyword evidence="4" id="KW-0539">Nucleus</keyword>
<protein>
    <recommendedName>
        <fullName evidence="4">DNA-directed RNA polymerase subunit</fullName>
    </recommendedName>
</protein>
<keyword evidence="2 6" id="KW-0863">Zinc-finger</keyword>
<evidence type="ECO:0000256" key="4">
    <source>
        <dbReference type="PIRNR" id="PIRNR005586"/>
    </source>
</evidence>
<dbReference type="Pfam" id="PF01096">
    <property type="entry name" value="Zn_ribbon_TFIIS"/>
    <property type="match status" value="1"/>
</dbReference>
<dbReference type="PIRSF" id="PIRSF005586">
    <property type="entry name" value="RNApol_RpoM"/>
    <property type="match status" value="1"/>
</dbReference>
<feature type="binding site" evidence="5">
    <location>
        <position position="67"/>
    </location>
    <ligand>
        <name>Zn(2+)</name>
        <dbReference type="ChEBI" id="CHEBI:29105"/>
        <label>2</label>
    </ligand>
</feature>
<dbReference type="SUPFAM" id="SSF57783">
    <property type="entry name" value="Zinc beta-ribbon"/>
    <property type="match status" value="1"/>
</dbReference>
<dbReference type="GO" id="GO:0003676">
    <property type="term" value="F:nucleic acid binding"/>
    <property type="evidence" value="ECO:0007669"/>
    <property type="project" value="InterPro"/>
</dbReference>
<sequence length="106" mass="12264">MLFCANLLIVNDSPDGIKKWACQTCPYLFPIHKQYTSRIHLKRKTVGAVRDILQELRDSAARTEDECQICGHGFAYFIQLQTRSADEPMTVWYREALLMRIVPQCS</sequence>
<evidence type="ECO:0000313" key="8">
    <source>
        <dbReference type="EMBL" id="KAJ7619520.1"/>
    </source>
</evidence>
<feature type="binding site" evidence="5">
    <location>
        <position position="25"/>
    </location>
    <ligand>
        <name>Zn(2+)</name>
        <dbReference type="ChEBI" id="CHEBI:29105"/>
        <label>1</label>
    </ligand>
</feature>
<keyword evidence="4" id="KW-0240">DNA-directed RNA polymerase</keyword>
<comment type="caution">
    <text evidence="8">The sequence shown here is derived from an EMBL/GenBank/DDBJ whole genome shotgun (WGS) entry which is preliminary data.</text>
</comment>
<organism evidence="8 9">
    <name type="scientific">Roridomyces roridus</name>
    <dbReference type="NCBI Taxonomy" id="1738132"/>
    <lineage>
        <taxon>Eukaryota</taxon>
        <taxon>Fungi</taxon>
        <taxon>Dikarya</taxon>
        <taxon>Basidiomycota</taxon>
        <taxon>Agaricomycotina</taxon>
        <taxon>Agaricomycetes</taxon>
        <taxon>Agaricomycetidae</taxon>
        <taxon>Agaricales</taxon>
        <taxon>Marasmiineae</taxon>
        <taxon>Mycenaceae</taxon>
        <taxon>Roridomyces</taxon>
    </lineage>
</organism>
<evidence type="ECO:0000256" key="6">
    <source>
        <dbReference type="PROSITE-ProRule" id="PRU00472"/>
    </source>
</evidence>
<feature type="binding site" evidence="5">
    <location>
        <position position="70"/>
    </location>
    <ligand>
        <name>Zn(2+)</name>
        <dbReference type="ChEBI" id="CHEBI:29105"/>
        <label>2</label>
    </ligand>
</feature>
<dbReference type="GO" id="GO:0005666">
    <property type="term" value="C:RNA polymerase III complex"/>
    <property type="evidence" value="ECO:0007669"/>
    <property type="project" value="TreeGrafter"/>
</dbReference>
<dbReference type="GO" id="GO:0008270">
    <property type="term" value="F:zinc ion binding"/>
    <property type="evidence" value="ECO:0007669"/>
    <property type="project" value="UniProtKB-KW"/>
</dbReference>